<name>A0A8S5NCR9_9CAUD</name>
<evidence type="ECO:0000256" key="1">
    <source>
        <dbReference type="SAM" id="Coils"/>
    </source>
</evidence>
<evidence type="ECO:0000256" key="2">
    <source>
        <dbReference type="SAM" id="MobiDB-lite"/>
    </source>
</evidence>
<reference evidence="3" key="1">
    <citation type="journal article" date="2021" name="Proc. Natl. Acad. Sci. U.S.A.">
        <title>A Catalog of Tens of Thousands of Viruses from Human Metagenomes Reveals Hidden Associations with Chronic Diseases.</title>
        <authorList>
            <person name="Tisza M.J."/>
            <person name="Buck C.B."/>
        </authorList>
    </citation>
    <scope>NUCLEOTIDE SEQUENCE</scope>
    <source>
        <strain evidence="3">Ct5Tq8</strain>
    </source>
</reference>
<organism evidence="3">
    <name type="scientific">Myoviridae sp. ct5Tq8</name>
    <dbReference type="NCBI Taxonomy" id="2826612"/>
    <lineage>
        <taxon>Viruses</taxon>
        <taxon>Duplodnaviria</taxon>
        <taxon>Heunggongvirae</taxon>
        <taxon>Uroviricota</taxon>
        <taxon>Caudoviricetes</taxon>
    </lineage>
</organism>
<accession>A0A8S5NCR9</accession>
<dbReference type="EMBL" id="BK015138">
    <property type="protein sequence ID" value="DAD92502.1"/>
    <property type="molecule type" value="Genomic_DNA"/>
</dbReference>
<dbReference type="Pfam" id="PF14265">
    <property type="entry name" value="DUF4355"/>
    <property type="match status" value="1"/>
</dbReference>
<evidence type="ECO:0000313" key="3">
    <source>
        <dbReference type="EMBL" id="DAD92502.1"/>
    </source>
</evidence>
<keyword evidence="1" id="KW-0175">Coiled coil</keyword>
<protein>
    <submittedName>
        <fullName evidence="3">Major head protein</fullName>
    </submittedName>
</protein>
<feature type="coiled-coil region" evidence="1">
    <location>
        <begin position="91"/>
        <end position="130"/>
    </location>
</feature>
<proteinExistence type="predicted"/>
<dbReference type="InterPro" id="IPR025580">
    <property type="entry name" value="Gp46"/>
</dbReference>
<feature type="region of interest" description="Disordered" evidence="2">
    <location>
        <begin position="23"/>
        <end position="56"/>
    </location>
</feature>
<feature type="compositionally biased region" description="Gly residues" evidence="2">
    <location>
        <begin position="26"/>
        <end position="46"/>
    </location>
</feature>
<sequence>MKYKNNHYRWRIPMMNLQLFAEGEGDGSGAGDGNEDGAGAGSGNGGNEMSFDDFLGQAENRAEFDRRVQKAVNTAVTKAQEKWQALTDDKLSEAEKLAKMTKGEKAEYKNRKLEKELEDLKRQNSISEMSKTARKMLADEEINIPDELLAHLVSESAEDTKTAVEAFAKMYKDAVQAAVKDALKGNTPKGGSGGKGAVTKEQILAVSNPIERQRLIAENIALFQ</sequence>